<keyword evidence="2" id="KW-1133">Transmembrane helix</keyword>
<feature type="compositionally biased region" description="Polar residues" evidence="1">
    <location>
        <begin position="122"/>
        <end position="132"/>
    </location>
</feature>
<feature type="compositionally biased region" description="Low complexity" evidence="1">
    <location>
        <begin position="133"/>
        <end position="157"/>
    </location>
</feature>
<reference evidence="4 5" key="1">
    <citation type="journal article" date="2020" name="Fungal Divers.">
        <title>Resolving the Mortierellaceae phylogeny through synthesis of multi-gene phylogenetics and phylogenomics.</title>
        <authorList>
            <person name="Vandepol N."/>
            <person name="Liber J."/>
            <person name="Desiro A."/>
            <person name="Na H."/>
            <person name="Kennedy M."/>
            <person name="Barry K."/>
            <person name="Grigoriev I.V."/>
            <person name="Miller A.N."/>
            <person name="O'Donnell K."/>
            <person name="Stajich J.E."/>
            <person name="Bonito G."/>
        </authorList>
    </citation>
    <scope>NUCLEOTIDE SEQUENCE [LARGE SCALE GENOMIC DNA]</scope>
    <source>
        <strain evidence="4 5">AD045</strain>
    </source>
</reference>
<organism evidence="4 5">
    <name type="scientific">Linnemannia gamsii</name>
    <dbReference type="NCBI Taxonomy" id="64522"/>
    <lineage>
        <taxon>Eukaryota</taxon>
        <taxon>Fungi</taxon>
        <taxon>Fungi incertae sedis</taxon>
        <taxon>Mucoromycota</taxon>
        <taxon>Mortierellomycotina</taxon>
        <taxon>Mortierellomycetes</taxon>
        <taxon>Mortierellales</taxon>
        <taxon>Mortierellaceae</taxon>
        <taxon>Linnemannia</taxon>
    </lineage>
</organism>
<gene>
    <name evidence="4" type="ORF">BGZ96_009549</name>
</gene>
<protein>
    <submittedName>
        <fullName evidence="4">Uncharacterized protein</fullName>
    </submittedName>
</protein>
<keyword evidence="3" id="KW-0732">Signal</keyword>
<feature type="compositionally biased region" description="Polar residues" evidence="1">
    <location>
        <begin position="239"/>
        <end position="248"/>
    </location>
</feature>
<feature type="transmembrane region" description="Helical" evidence="2">
    <location>
        <begin position="169"/>
        <end position="190"/>
    </location>
</feature>
<feature type="region of interest" description="Disordered" evidence="1">
    <location>
        <begin position="270"/>
        <end position="289"/>
    </location>
</feature>
<feature type="compositionally biased region" description="Gly residues" evidence="1">
    <location>
        <begin position="317"/>
        <end position="335"/>
    </location>
</feature>
<evidence type="ECO:0000313" key="4">
    <source>
        <dbReference type="EMBL" id="KAG0286313.1"/>
    </source>
</evidence>
<evidence type="ECO:0000313" key="5">
    <source>
        <dbReference type="Proteomes" id="UP001194696"/>
    </source>
</evidence>
<feature type="region of interest" description="Disordered" evidence="1">
    <location>
        <begin position="227"/>
        <end position="248"/>
    </location>
</feature>
<evidence type="ECO:0000256" key="3">
    <source>
        <dbReference type="SAM" id="SignalP"/>
    </source>
</evidence>
<evidence type="ECO:0000256" key="1">
    <source>
        <dbReference type="SAM" id="MobiDB-lite"/>
    </source>
</evidence>
<feature type="compositionally biased region" description="Low complexity" evidence="1">
    <location>
        <begin position="38"/>
        <end position="49"/>
    </location>
</feature>
<sequence>MLLKRSTLVLLVLALVATSVAAQSLGDIIPITEPKAAAPAAEPAAEPGAVSPKPNGPDNPVTPTDVVPTPSTSAPATSPPAPTSQPVEPTVPPVIPPSSSAEPVVPPPASSSASSSHVVQPTQNPRPTTNRQSGTGTVVVPTGSGTATVTSSTPTPTNSDNKKSTGGNLATAGIVVGSVVVAAAIGIWVFRKWKLSPSRDFQRKIGGDDYQDYPRTYESDTVFLRNLGDQPAEPAPTKSPYNASASLPSDDQYYDTGYANDTTAPGGAYAHGGHDGYGQPQAAYDHQGYDHAHGYDGYDNTTYGAAQHDGYGGSQVGGGGYGGSQVGGGYGGSQVGGYNAQDAGYAQSNVGGGYQHQGYEDYGHGRR</sequence>
<feature type="region of interest" description="Disordered" evidence="1">
    <location>
        <begin position="317"/>
        <end position="367"/>
    </location>
</feature>
<keyword evidence="2" id="KW-0812">Transmembrane</keyword>
<feature type="compositionally biased region" description="Pro residues" evidence="1">
    <location>
        <begin position="77"/>
        <end position="96"/>
    </location>
</feature>
<dbReference type="EMBL" id="JAAAIM010000584">
    <property type="protein sequence ID" value="KAG0286313.1"/>
    <property type="molecule type" value="Genomic_DNA"/>
</dbReference>
<proteinExistence type="predicted"/>
<comment type="caution">
    <text evidence="4">The sequence shown here is derived from an EMBL/GenBank/DDBJ whole genome shotgun (WGS) entry which is preliminary data.</text>
</comment>
<name>A0ABQ7JXY1_9FUNG</name>
<evidence type="ECO:0000256" key="2">
    <source>
        <dbReference type="SAM" id="Phobius"/>
    </source>
</evidence>
<dbReference type="Proteomes" id="UP001194696">
    <property type="component" value="Unassembled WGS sequence"/>
</dbReference>
<feature type="compositionally biased region" description="Low complexity" evidence="1">
    <location>
        <begin position="58"/>
        <end position="76"/>
    </location>
</feature>
<feature type="signal peptide" evidence="3">
    <location>
        <begin position="1"/>
        <end position="22"/>
    </location>
</feature>
<feature type="compositionally biased region" description="Low complexity" evidence="1">
    <location>
        <begin position="110"/>
        <end position="121"/>
    </location>
</feature>
<feature type="region of interest" description="Disordered" evidence="1">
    <location>
        <begin position="38"/>
        <end position="167"/>
    </location>
</feature>
<keyword evidence="5" id="KW-1185">Reference proteome</keyword>
<feature type="compositionally biased region" description="Basic and acidic residues" evidence="1">
    <location>
        <begin position="358"/>
        <end position="367"/>
    </location>
</feature>
<keyword evidence="2" id="KW-0472">Membrane</keyword>
<accession>A0ABQ7JXY1</accession>
<feature type="chain" id="PRO_5047283660" evidence="3">
    <location>
        <begin position="23"/>
        <end position="367"/>
    </location>
</feature>